<organism evidence="2 3">
    <name type="scientific">Ictidomys tridecemlineatus</name>
    <name type="common">Thirteen-lined ground squirrel</name>
    <name type="synonym">Spermophilus tridecemlineatus</name>
    <dbReference type="NCBI Taxonomy" id="43179"/>
    <lineage>
        <taxon>Eukaryota</taxon>
        <taxon>Metazoa</taxon>
        <taxon>Chordata</taxon>
        <taxon>Craniata</taxon>
        <taxon>Vertebrata</taxon>
        <taxon>Euteleostomi</taxon>
        <taxon>Mammalia</taxon>
        <taxon>Eutheria</taxon>
        <taxon>Euarchontoglires</taxon>
        <taxon>Glires</taxon>
        <taxon>Rodentia</taxon>
        <taxon>Sciuromorpha</taxon>
        <taxon>Sciuridae</taxon>
        <taxon>Xerinae</taxon>
        <taxon>Marmotini</taxon>
        <taxon>Ictidomys</taxon>
    </lineage>
</organism>
<name>A0A287DDS8_ICTTR</name>
<dbReference type="EMBL" id="AGTP01037374">
    <property type="status" value="NOT_ANNOTATED_CDS"/>
    <property type="molecule type" value="Genomic_DNA"/>
</dbReference>
<protein>
    <submittedName>
        <fullName evidence="2">Solute carrier family 11 member 2</fullName>
    </submittedName>
</protein>
<evidence type="ECO:0000256" key="1">
    <source>
        <dbReference type="SAM" id="MobiDB-lite"/>
    </source>
</evidence>
<dbReference type="EMBL" id="AGTP01037373">
    <property type="status" value="NOT_ANNOTATED_CDS"/>
    <property type="molecule type" value="Genomic_DNA"/>
</dbReference>
<reference evidence="3" key="1">
    <citation type="submission" date="2011-11" db="EMBL/GenBank/DDBJ databases">
        <title>The Draft Genome of Spermophilus tridecemlineatus.</title>
        <authorList>
            <consortium name="The Broad Institute Genome Assembly &amp; Analysis Group"/>
            <consortium name="Computational R&amp;D Group"/>
            <consortium name="and Sequencing Platform"/>
            <person name="Di Palma F."/>
            <person name="Alfoldi J."/>
            <person name="Johnson J."/>
            <person name="Berlin A."/>
            <person name="Gnerre S."/>
            <person name="Jaffe D."/>
            <person name="MacCallum I."/>
            <person name="Young S."/>
            <person name="Walker B.J."/>
            <person name="Lindblad-Toh K."/>
        </authorList>
    </citation>
    <scope>NUCLEOTIDE SEQUENCE [LARGE SCALE GENOMIC DNA]</scope>
</reference>
<reference evidence="2" key="3">
    <citation type="submission" date="2025-09" db="UniProtKB">
        <authorList>
            <consortium name="Ensembl"/>
        </authorList>
    </citation>
    <scope>IDENTIFICATION</scope>
</reference>
<dbReference type="Ensembl" id="ENSSTOT00000030220.1">
    <property type="protein sequence ID" value="ENSSTOP00000031661.1"/>
    <property type="gene ID" value="ENSSTOG00000013293.3"/>
</dbReference>
<keyword evidence="3" id="KW-1185">Reference proteome</keyword>
<feature type="region of interest" description="Disordered" evidence="1">
    <location>
        <begin position="24"/>
        <end position="54"/>
    </location>
</feature>
<accession>A0A287DDS8</accession>
<sequence length="108" mass="11628">MGKQQPKEAAPACELKSYSKNTGTQVSTMVLGPEQTMPDDSASGDHGDSASLGAINAAYSNSSLPQSTGQSEEPFTTYFDEKIAIPEEEYSCFSFRKLWAFTGPGFLM</sequence>
<evidence type="ECO:0000313" key="3">
    <source>
        <dbReference type="Proteomes" id="UP000005215"/>
    </source>
</evidence>
<dbReference type="AlphaFoldDB" id="A0A287DDS8"/>
<gene>
    <name evidence="2" type="primary">SLC11A2</name>
</gene>
<reference evidence="2" key="2">
    <citation type="submission" date="2025-08" db="UniProtKB">
        <authorList>
            <consortium name="Ensembl"/>
        </authorList>
    </citation>
    <scope>IDENTIFICATION</scope>
</reference>
<dbReference type="Proteomes" id="UP000005215">
    <property type="component" value="Unassembled WGS sequence"/>
</dbReference>
<evidence type="ECO:0000313" key="2">
    <source>
        <dbReference type="Ensembl" id="ENSSTOP00000031661.1"/>
    </source>
</evidence>
<dbReference type="GeneTree" id="ENSGT00940000155330"/>
<proteinExistence type="predicted"/>